<feature type="transmembrane region" description="Helical" evidence="6">
    <location>
        <begin position="438"/>
        <end position="455"/>
    </location>
</feature>
<keyword evidence="4 6" id="KW-1133">Transmembrane helix</keyword>
<dbReference type="InterPro" id="IPR023214">
    <property type="entry name" value="HAD_sf"/>
</dbReference>
<keyword evidence="3 6" id="KW-0812">Transmembrane</keyword>
<dbReference type="Gene3D" id="1.10.357.140">
    <property type="entry name" value="UbiA prenyltransferase"/>
    <property type="match status" value="1"/>
</dbReference>
<evidence type="ECO:0000256" key="1">
    <source>
        <dbReference type="ARBA" id="ARBA00004141"/>
    </source>
</evidence>
<name>A0ABT3QWN9_9HYPH</name>
<dbReference type="CDD" id="cd13963">
    <property type="entry name" value="PT_UbiA_2"/>
    <property type="match status" value="1"/>
</dbReference>
<feature type="transmembrane region" description="Helical" evidence="6">
    <location>
        <begin position="307"/>
        <end position="326"/>
    </location>
</feature>
<dbReference type="InterPro" id="IPR044878">
    <property type="entry name" value="UbiA_sf"/>
</dbReference>
<evidence type="ECO:0000256" key="4">
    <source>
        <dbReference type="ARBA" id="ARBA00022989"/>
    </source>
</evidence>
<feature type="transmembrane region" description="Helical" evidence="6">
    <location>
        <begin position="338"/>
        <end position="358"/>
    </location>
</feature>
<proteinExistence type="predicted"/>
<dbReference type="Gene3D" id="3.40.50.1000">
    <property type="entry name" value="HAD superfamily/HAD-like"/>
    <property type="match status" value="1"/>
</dbReference>
<dbReference type="PANTHER" id="PTHR11048">
    <property type="entry name" value="PRENYLTRANSFERASES"/>
    <property type="match status" value="1"/>
</dbReference>
<dbReference type="PANTHER" id="PTHR11048:SF5">
    <property type="entry name" value="DECAPRENYL-PHOSPHATE PHOSPHORIBOSYLTRANSFERASE"/>
    <property type="match status" value="1"/>
</dbReference>
<protein>
    <submittedName>
        <fullName evidence="7">UbiA family prenyltransferase</fullName>
    </submittedName>
</protein>
<dbReference type="InterPro" id="IPR000537">
    <property type="entry name" value="UbiA_prenyltransferase"/>
</dbReference>
<reference evidence="7 8" key="1">
    <citation type="journal article" date="2016" name="Int. J. Syst. Evol. Microbiol.">
        <title>Labrenzia salina sp. nov., isolated from the rhizosphere of the halophyte Arthrocnemum macrostachyum.</title>
        <authorList>
            <person name="Camacho M."/>
            <person name="Redondo-Gomez S."/>
            <person name="Rodriguez-Llorente I."/>
            <person name="Rohde M."/>
            <person name="Sproer C."/>
            <person name="Schumann P."/>
            <person name="Klenk H.P."/>
            <person name="Montero-Calasanz M.D.C."/>
        </authorList>
    </citation>
    <scope>NUCLEOTIDE SEQUENCE [LARGE SCALE GENOMIC DNA]</scope>
    <source>
        <strain evidence="7 8">DSM 29163</strain>
    </source>
</reference>
<dbReference type="Proteomes" id="UP001300261">
    <property type="component" value="Unassembled WGS sequence"/>
</dbReference>
<feature type="transmembrane region" description="Helical" evidence="6">
    <location>
        <begin position="282"/>
        <end position="301"/>
    </location>
</feature>
<dbReference type="EMBL" id="JAPEVI010000002">
    <property type="protein sequence ID" value="MCX2721315.1"/>
    <property type="molecule type" value="Genomic_DNA"/>
</dbReference>
<dbReference type="RefSeq" id="WP_265961018.1">
    <property type="nucleotide sequence ID" value="NZ_JAPEVI010000002.1"/>
</dbReference>
<feature type="transmembrane region" description="Helical" evidence="6">
    <location>
        <begin position="404"/>
        <end position="426"/>
    </location>
</feature>
<accession>A0ABT3QWN9</accession>
<evidence type="ECO:0000313" key="8">
    <source>
        <dbReference type="Proteomes" id="UP001300261"/>
    </source>
</evidence>
<comment type="caution">
    <text evidence="7">The sequence shown here is derived from an EMBL/GenBank/DDBJ whole genome shotgun (WGS) entry which is preliminary data.</text>
</comment>
<keyword evidence="2" id="KW-1003">Cell membrane</keyword>
<evidence type="ECO:0000313" key="7">
    <source>
        <dbReference type="EMBL" id="MCX2721315.1"/>
    </source>
</evidence>
<feature type="transmembrane region" description="Helical" evidence="6">
    <location>
        <begin position="238"/>
        <end position="261"/>
    </location>
</feature>
<keyword evidence="8" id="KW-1185">Reference proteome</keyword>
<dbReference type="InterPro" id="IPR036412">
    <property type="entry name" value="HAD-like_sf"/>
</dbReference>
<organism evidence="7 8">
    <name type="scientific">Roseibium salinum</name>
    <dbReference type="NCBI Taxonomy" id="1604349"/>
    <lineage>
        <taxon>Bacteria</taxon>
        <taxon>Pseudomonadati</taxon>
        <taxon>Pseudomonadota</taxon>
        <taxon>Alphaproteobacteria</taxon>
        <taxon>Hyphomicrobiales</taxon>
        <taxon>Stappiaceae</taxon>
        <taxon>Roseibium</taxon>
    </lineage>
</organism>
<keyword evidence="5 6" id="KW-0472">Membrane</keyword>
<evidence type="ECO:0000256" key="5">
    <source>
        <dbReference type="ARBA" id="ARBA00023136"/>
    </source>
</evidence>
<dbReference type="InterPro" id="IPR039653">
    <property type="entry name" value="Prenyltransferase"/>
</dbReference>
<dbReference type="SUPFAM" id="SSF56784">
    <property type="entry name" value="HAD-like"/>
    <property type="match status" value="1"/>
</dbReference>
<dbReference type="NCBIfam" id="NF006088">
    <property type="entry name" value="PRK08238.1"/>
    <property type="match status" value="1"/>
</dbReference>
<sequence length="491" mass="53807">MLQLDTPVSAGTADAEAAQEPSIPLVVDLDGTLINSNLLVESVIVLLKRSFLCVFLLPLWLMKGKAFFKAEVTRRTSLDLTALPVNLPLVEYLTREKAQGRRLILATGAYETLARRIADRLGLFEEVLATNGTINLTCHNKLKVLRQRYGSTGFDYAGNSSDDCPIWSAARHATVVNASPRLLNWAKKNANVDGVFPRETPTLGLYVRALRLHQWMKNLLLFAPLIAALKFTDGTAMTQLVIAFFAFGCCASSVYLLNDIIDLEDDRLHPNKRHRPFASGRLPISHGLALIPVLLSISAALCLLLPLKFALILAGYYAMTLAYTFFLKRIESVDVVTLALLYTTRIFAGAAAAGIVLSNWLLTFSVFIFLSLALAKRCAELLLMRKNGKQSSAGRGYVLDDLPMLRSMGVGSGYVAGVVLAFYLSTPQVSIAYARPDMLWVCVPILVYWVTRVWLKTGRGEMHDDPLVFAARDRTSLALAGLGAGTIIAAL</sequence>
<comment type="subcellular location">
    <subcellularLocation>
        <location evidence="1">Membrane</location>
        <topology evidence="1">Multi-pass membrane protein</topology>
    </subcellularLocation>
</comment>
<evidence type="ECO:0000256" key="2">
    <source>
        <dbReference type="ARBA" id="ARBA00022475"/>
    </source>
</evidence>
<dbReference type="Pfam" id="PF01040">
    <property type="entry name" value="UbiA"/>
    <property type="match status" value="1"/>
</dbReference>
<evidence type="ECO:0000256" key="6">
    <source>
        <dbReference type="SAM" id="Phobius"/>
    </source>
</evidence>
<gene>
    <name evidence="7" type="ORF">ON753_02695</name>
</gene>
<evidence type="ECO:0000256" key="3">
    <source>
        <dbReference type="ARBA" id="ARBA00022692"/>
    </source>
</evidence>